<sequence length="360" mass="40178">MDSLEKERDFYLTKLKDIEILCQGCRIEHLNIVGAIQKILYATDNNPKAPVAMMMSLQHKEAILTNNLEIIGAIQKIFYATDDNSEAPAAMVMSLQHKEAILTNNLEIVGAIQKIIYATDDNSKVPVAMMMSLHHKEAILTNNLEVIDCNPELEDDPGMDATVIAKLCESLSLADEDGDIHRLNEDFQQEGLDDVYHCLVGKILSRNKIGVVLELPTDSKECRGKLLRVKVRVDIFKPLKRWLRLKLDKSENIVVIALKYERLPEFCYVCGKIGHSLRECPDDDARSDALEGATTKYGVWLRVVSLDKSKLKSHQREPEESSGKDKSTEGPVGAKTGLPLASKAISLASKKEAYACKIFV</sequence>
<dbReference type="SMART" id="SM00343">
    <property type="entry name" value="ZnF_C2HC"/>
    <property type="match status" value="1"/>
</dbReference>
<evidence type="ECO:0000256" key="1">
    <source>
        <dbReference type="ARBA" id="ARBA00004245"/>
    </source>
</evidence>
<dbReference type="GO" id="GO:0005874">
    <property type="term" value="C:microtubule"/>
    <property type="evidence" value="ECO:0007669"/>
    <property type="project" value="UniProtKB-KW"/>
</dbReference>
<feature type="domain" description="EB1 C-terminal" evidence="9">
    <location>
        <begin position="1"/>
        <end position="49"/>
    </location>
</feature>
<protein>
    <recommendedName>
        <fullName evidence="12">CCHC-type domain-containing protein</fullName>
    </recommendedName>
</protein>
<evidence type="ECO:0000256" key="7">
    <source>
        <dbReference type="SAM" id="MobiDB-lite"/>
    </source>
</evidence>
<accession>A0A5C7I9I6</accession>
<keyword evidence="3 6" id="KW-0493">Microtubule</keyword>
<dbReference type="Gene3D" id="1.20.5.1430">
    <property type="match status" value="1"/>
</dbReference>
<keyword evidence="4" id="KW-0206">Cytoskeleton</keyword>
<keyword evidence="2" id="KW-0963">Cytoplasm</keyword>
<dbReference type="InterPro" id="IPR036875">
    <property type="entry name" value="Znf_CCHC_sf"/>
</dbReference>
<evidence type="ECO:0000313" key="11">
    <source>
        <dbReference type="Proteomes" id="UP000323000"/>
    </source>
</evidence>
<reference evidence="11" key="1">
    <citation type="journal article" date="2019" name="Gigascience">
        <title>De novo genome assembly of the endangered Acer yangbiense, a plant species with extremely small populations endemic to Yunnan Province, China.</title>
        <authorList>
            <person name="Yang J."/>
            <person name="Wariss H.M."/>
            <person name="Tao L."/>
            <person name="Zhang R."/>
            <person name="Yun Q."/>
            <person name="Hollingsworth P."/>
            <person name="Dao Z."/>
            <person name="Luo G."/>
            <person name="Guo H."/>
            <person name="Ma Y."/>
            <person name="Sun W."/>
        </authorList>
    </citation>
    <scope>NUCLEOTIDE SEQUENCE [LARGE SCALE GENOMIC DNA]</scope>
    <source>
        <strain evidence="11">cv. Malutang</strain>
    </source>
</reference>
<evidence type="ECO:0000259" key="9">
    <source>
        <dbReference type="PROSITE" id="PS51230"/>
    </source>
</evidence>
<dbReference type="PANTHER" id="PTHR10623">
    <property type="entry name" value="MICROTUBULE-ASSOCIATED PROTEIN RP/EB FAMILY MEMBER"/>
    <property type="match status" value="1"/>
</dbReference>
<dbReference type="GO" id="GO:0003676">
    <property type="term" value="F:nucleic acid binding"/>
    <property type="evidence" value="ECO:0007669"/>
    <property type="project" value="InterPro"/>
</dbReference>
<evidence type="ECO:0008006" key="12">
    <source>
        <dbReference type="Google" id="ProtNLM"/>
    </source>
</evidence>
<evidence type="ECO:0000256" key="4">
    <source>
        <dbReference type="ARBA" id="ARBA00023212"/>
    </source>
</evidence>
<dbReference type="GO" id="GO:0008017">
    <property type="term" value="F:microtubule binding"/>
    <property type="evidence" value="ECO:0007669"/>
    <property type="project" value="InterPro"/>
</dbReference>
<feature type="region of interest" description="Disordered" evidence="7">
    <location>
        <begin position="311"/>
        <end position="336"/>
    </location>
</feature>
<dbReference type="Pfam" id="PF14392">
    <property type="entry name" value="zf-CCHC_4"/>
    <property type="match status" value="1"/>
</dbReference>
<dbReference type="PROSITE" id="PS51230">
    <property type="entry name" value="EB1_C"/>
    <property type="match status" value="1"/>
</dbReference>
<feature type="domain" description="CCHC-type" evidence="8">
    <location>
        <begin position="267"/>
        <end position="282"/>
    </location>
</feature>
<evidence type="ECO:0000256" key="5">
    <source>
        <dbReference type="PROSITE-ProRule" id="PRU00047"/>
    </source>
</evidence>
<gene>
    <name evidence="10" type="ORF">EZV62_012030</name>
</gene>
<dbReference type="AlphaFoldDB" id="A0A5C7I9I6"/>
<comment type="subcellular location">
    <subcellularLocation>
        <location evidence="1">Cytoplasm</location>
        <location evidence="1">Cytoskeleton</location>
    </subcellularLocation>
</comment>
<dbReference type="SUPFAM" id="SSF57756">
    <property type="entry name" value="Retrovirus zinc finger-like domains"/>
    <property type="match status" value="1"/>
</dbReference>
<keyword evidence="11" id="KW-1185">Reference proteome</keyword>
<dbReference type="SUPFAM" id="SSF140612">
    <property type="entry name" value="EB1 dimerisation domain-like"/>
    <property type="match status" value="1"/>
</dbReference>
<dbReference type="OrthoDB" id="2119228at2759"/>
<dbReference type="EMBL" id="VAHF01000004">
    <property type="protein sequence ID" value="TXG65036.1"/>
    <property type="molecule type" value="Genomic_DNA"/>
</dbReference>
<name>A0A5C7I9I6_9ROSI</name>
<dbReference type="Proteomes" id="UP000323000">
    <property type="component" value="Chromosome 4"/>
</dbReference>
<evidence type="ECO:0000256" key="6">
    <source>
        <dbReference type="PROSITE-ProRule" id="PRU00576"/>
    </source>
</evidence>
<keyword evidence="5" id="KW-0479">Metal-binding</keyword>
<dbReference type="InterPro" id="IPR001878">
    <property type="entry name" value="Znf_CCHC"/>
</dbReference>
<comment type="caution">
    <text evidence="10">The sequence shown here is derived from an EMBL/GenBank/DDBJ whole genome shotgun (WGS) entry which is preliminary data.</text>
</comment>
<evidence type="ECO:0000259" key="8">
    <source>
        <dbReference type="PROSITE" id="PS50158"/>
    </source>
</evidence>
<dbReference type="GO" id="GO:0008270">
    <property type="term" value="F:zinc ion binding"/>
    <property type="evidence" value="ECO:0007669"/>
    <property type="project" value="UniProtKB-KW"/>
</dbReference>
<dbReference type="InterPro" id="IPR036133">
    <property type="entry name" value="EB1_C_sf"/>
</dbReference>
<keyword evidence="5" id="KW-0862">Zinc</keyword>
<keyword evidence="5" id="KW-0863">Zinc-finger</keyword>
<evidence type="ECO:0000313" key="10">
    <source>
        <dbReference type="EMBL" id="TXG65036.1"/>
    </source>
</evidence>
<organism evidence="10 11">
    <name type="scientific">Acer yangbiense</name>
    <dbReference type="NCBI Taxonomy" id="1000413"/>
    <lineage>
        <taxon>Eukaryota</taxon>
        <taxon>Viridiplantae</taxon>
        <taxon>Streptophyta</taxon>
        <taxon>Embryophyta</taxon>
        <taxon>Tracheophyta</taxon>
        <taxon>Spermatophyta</taxon>
        <taxon>Magnoliopsida</taxon>
        <taxon>eudicotyledons</taxon>
        <taxon>Gunneridae</taxon>
        <taxon>Pentapetalae</taxon>
        <taxon>rosids</taxon>
        <taxon>malvids</taxon>
        <taxon>Sapindales</taxon>
        <taxon>Sapindaceae</taxon>
        <taxon>Hippocastanoideae</taxon>
        <taxon>Acereae</taxon>
        <taxon>Acer</taxon>
    </lineage>
</organism>
<dbReference type="InterPro" id="IPR025836">
    <property type="entry name" value="Zn_knuckle_CX2CX4HX4C"/>
</dbReference>
<dbReference type="InterPro" id="IPR027328">
    <property type="entry name" value="MAPRE"/>
</dbReference>
<evidence type="ECO:0000256" key="3">
    <source>
        <dbReference type="ARBA" id="ARBA00022701"/>
    </source>
</evidence>
<dbReference type="Pfam" id="PF03271">
    <property type="entry name" value="EB1"/>
    <property type="match status" value="1"/>
</dbReference>
<dbReference type="PROSITE" id="PS50158">
    <property type="entry name" value="ZF_CCHC"/>
    <property type="match status" value="1"/>
</dbReference>
<feature type="compositionally biased region" description="Basic and acidic residues" evidence="7">
    <location>
        <begin position="311"/>
        <end position="328"/>
    </location>
</feature>
<evidence type="ECO:0000256" key="2">
    <source>
        <dbReference type="ARBA" id="ARBA00022490"/>
    </source>
</evidence>
<proteinExistence type="predicted"/>
<dbReference type="InterPro" id="IPR004953">
    <property type="entry name" value="EB1_C"/>
</dbReference>